<keyword evidence="3 7" id="KW-0547">Nucleotide-binding</keyword>
<dbReference type="GO" id="GO:0006424">
    <property type="term" value="P:glutamyl-tRNA aminoacylation"/>
    <property type="evidence" value="ECO:0007669"/>
    <property type="project" value="TreeGrafter"/>
</dbReference>
<evidence type="ECO:0000256" key="8">
    <source>
        <dbReference type="SAM" id="MobiDB-lite"/>
    </source>
</evidence>
<dbReference type="PRINTS" id="PR00987">
    <property type="entry name" value="TRNASYNTHGLU"/>
</dbReference>
<dbReference type="GO" id="GO:0004818">
    <property type="term" value="F:glutamate-tRNA ligase activity"/>
    <property type="evidence" value="ECO:0007669"/>
    <property type="project" value="TreeGrafter"/>
</dbReference>
<dbReference type="NCBIfam" id="NF004315">
    <property type="entry name" value="PRK05710.1-4"/>
    <property type="match status" value="1"/>
</dbReference>
<keyword evidence="5 7" id="KW-0067">ATP-binding</keyword>
<dbReference type="InterPro" id="IPR001412">
    <property type="entry name" value="aa-tRNA-synth_I_CS"/>
</dbReference>
<dbReference type="PANTHER" id="PTHR43311">
    <property type="entry name" value="GLUTAMATE--TRNA LIGASE"/>
    <property type="match status" value="1"/>
</dbReference>
<dbReference type="PROSITE" id="PS00178">
    <property type="entry name" value="AA_TRNA_LIGASE_I"/>
    <property type="match status" value="1"/>
</dbReference>
<dbReference type="InterPro" id="IPR000924">
    <property type="entry name" value="Glu/Gln-tRNA-synth"/>
</dbReference>
<sequence length="306" mass="34350">MRWNSPLRPRNFRATPDEDRFLTTAHTWHATYRGRIAPTPTGDMHVGHARTFVAAWRRAADAGGALVLRIEDLDPLRSRDEWTARAIEDLTWLGVQWTEGPVYQSRRRPVYEATWRALRDAGLVYPSHVSRKEVRDAAHAPHEDEEGSEPVFPPELRPTAHAGRDAESPAGVVWRFRVPDGEVVRFTDAIRGPQAFTAGVDFGDFVVWRKDDVPAYELAVVADDVAMGITEVVRGEDLLRSTARQLLVYRALGATPPAWCHLPLVRDAEGRRLAKRHQALSIRELRARGMTPDEVLAQAEAVRPGA</sequence>
<protein>
    <submittedName>
        <fullName evidence="10">Glutamyl-Q tRNA(Asp) synthetase</fullName>
    </submittedName>
</protein>
<dbReference type="Pfam" id="PF00749">
    <property type="entry name" value="tRNA-synt_1c"/>
    <property type="match status" value="1"/>
</dbReference>
<keyword evidence="1 7" id="KW-0436">Ligase</keyword>
<evidence type="ECO:0000256" key="2">
    <source>
        <dbReference type="ARBA" id="ARBA00022723"/>
    </source>
</evidence>
<keyword evidence="11" id="KW-1185">Reference proteome</keyword>
<dbReference type="GO" id="GO:0005829">
    <property type="term" value="C:cytosol"/>
    <property type="evidence" value="ECO:0007669"/>
    <property type="project" value="TreeGrafter"/>
</dbReference>
<name>A0AA37VFI6_9BACT</name>
<keyword evidence="2" id="KW-0479">Metal-binding</keyword>
<dbReference type="SUPFAM" id="SSF52374">
    <property type="entry name" value="Nucleotidylyl transferase"/>
    <property type="match status" value="1"/>
</dbReference>
<evidence type="ECO:0000256" key="3">
    <source>
        <dbReference type="ARBA" id="ARBA00022741"/>
    </source>
</evidence>
<evidence type="ECO:0000256" key="7">
    <source>
        <dbReference type="RuleBase" id="RU363037"/>
    </source>
</evidence>
<evidence type="ECO:0000259" key="9">
    <source>
        <dbReference type="Pfam" id="PF00749"/>
    </source>
</evidence>
<comment type="caution">
    <text evidence="10">The sequence shown here is derived from an EMBL/GenBank/DDBJ whole genome shotgun (WGS) entry which is preliminary data.</text>
</comment>
<evidence type="ECO:0000256" key="4">
    <source>
        <dbReference type="ARBA" id="ARBA00022833"/>
    </source>
</evidence>
<feature type="domain" description="Glutamyl/glutaminyl-tRNA synthetase class Ib catalytic" evidence="9">
    <location>
        <begin position="33"/>
        <end position="293"/>
    </location>
</feature>
<keyword evidence="7" id="KW-0648">Protein biosynthesis</keyword>
<gene>
    <name evidence="10" type="primary">gluQ</name>
    <name evidence="10" type="ORF">rosag_34370</name>
</gene>
<dbReference type="AlphaFoldDB" id="A0AA37VFI6"/>
<dbReference type="Proteomes" id="UP001161325">
    <property type="component" value="Unassembled WGS sequence"/>
</dbReference>
<keyword evidence="4" id="KW-0862">Zinc</keyword>
<accession>A0AA37VFI6</accession>
<dbReference type="InterPro" id="IPR020058">
    <property type="entry name" value="Glu/Gln-tRNA-synth_Ib_cat-dom"/>
</dbReference>
<dbReference type="PANTHER" id="PTHR43311:SF1">
    <property type="entry name" value="GLUTAMYL-Q TRNA(ASP) SYNTHETASE"/>
    <property type="match status" value="1"/>
</dbReference>
<feature type="region of interest" description="Disordered" evidence="8">
    <location>
        <begin position="134"/>
        <end position="164"/>
    </location>
</feature>
<evidence type="ECO:0000313" key="10">
    <source>
        <dbReference type="EMBL" id="GLC26924.1"/>
    </source>
</evidence>
<evidence type="ECO:0000256" key="6">
    <source>
        <dbReference type="ARBA" id="ARBA00023146"/>
    </source>
</evidence>
<evidence type="ECO:0000256" key="1">
    <source>
        <dbReference type="ARBA" id="ARBA00022598"/>
    </source>
</evidence>
<dbReference type="EMBL" id="BRXS01000005">
    <property type="protein sequence ID" value="GLC26924.1"/>
    <property type="molecule type" value="Genomic_DNA"/>
</dbReference>
<reference evidence="10" key="1">
    <citation type="submission" date="2022-08" db="EMBL/GenBank/DDBJ databases">
        <title>Draft genome sequencing of Roseisolibacter agri AW1220.</title>
        <authorList>
            <person name="Tobiishi Y."/>
            <person name="Tonouchi A."/>
        </authorList>
    </citation>
    <scope>NUCLEOTIDE SEQUENCE</scope>
    <source>
        <strain evidence="10">AW1220</strain>
    </source>
</reference>
<dbReference type="GO" id="GO:0005524">
    <property type="term" value="F:ATP binding"/>
    <property type="evidence" value="ECO:0007669"/>
    <property type="project" value="UniProtKB-KW"/>
</dbReference>
<dbReference type="InterPro" id="IPR014729">
    <property type="entry name" value="Rossmann-like_a/b/a_fold"/>
</dbReference>
<dbReference type="Gene3D" id="3.40.50.620">
    <property type="entry name" value="HUPs"/>
    <property type="match status" value="1"/>
</dbReference>
<comment type="similarity">
    <text evidence="7">Belongs to the class-I aminoacyl-tRNA synthetase family.</text>
</comment>
<evidence type="ECO:0000256" key="5">
    <source>
        <dbReference type="ARBA" id="ARBA00022840"/>
    </source>
</evidence>
<dbReference type="RefSeq" id="WP_284351374.1">
    <property type="nucleotide sequence ID" value="NZ_BRXS01000005.1"/>
</dbReference>
<dbReference type="InterPro" id="IPR049940">
    <property type="entry name" value="GluQ/Sye"/>
</dbReference>
<organism evidence="10 11">
    <name type="scientific">Roseisolibacter agri</name>
    <dbReference type="NCBI Taxonomy" id="2014610"/>
    <lineage>
        <taxon>Bacteria</taxon>
        <taxon>Pseudomonadati</taxon>
        <taxon>Gemmatimonadota</taxon>
        <taxon>Gemmatimonadia</taxon>
        <taxon>Gemmatimonadales</taxon>
        <taxon>Gemmatimonadaceae</taxon>
        <taxon>Roseisolibacter</taxon>
    </lineage>
</organism>
<evidence type="ECO:0000313" key="11">
    <source>
        <dbReference type="Proteomes" id="UP001161325"/>
    </source>
</evidence>
<keyword evidence="6 7" id="KW-0030">Aminoacyl-tRNA synthetase</keyword>
<proteinExistence type="inferred from homology"/>